<organism evidence="7 8">
    <name type="scientific">Blautia hydrogenotrophica (strain DSM 10507 / JCM 14656 / S5a33)</name>
    <name type="common">Ruminococcus hydrogenotrophicus</name>
    <dbReference type="NCBI Taxonomy" id="476272"/>
    <lineage>
        <taxon>Bacteria</taxon>
        <taxon>Bacillati</taxon>
        <taxon>Bacillota</taxon>
        <taxon>Clostridia</taxon>
        <taxon>Lachnospirales</taxon>
        <taxon>Lachnospiraceae</taxon>
        <taxon>Blautia</taxon>
    </lineage>
</organism>
<gene>
    <name evidence="7" type="ORF">RUMHYD_02682</name>
</gene>
<evidence type="ECO:0000256" key="5">
    <source>
        <dbReference type="ARBA" id="ARBA00022842"/>
    </source>
</evidence>
<dbReference type="CDD" id="cd18886">
    <property type="entry name" value="NUDIX_MutT_Nudt1"/>
    <property type="match status" value="1"/>
</dbReference>
<dbReference type="InterPro" id="IPR015797">
    <property type="entry name" value="NUDIX_hydrolase-like_dom_sf"/>
</dbReference>
<dbReference type="CDD" id="cd04692">
    <property type="entry name" value="NUDIX_Hydrolase"/>
    <property type="match status" value="1"/>
</dbReference>
<dbReference type="PRINTS" id="PR01402">
    <property type="entry name" value="MUTATORMUTX"/>
</dbReference>
<evidence type="ECO:0000259" key="6">
    <source>
        <dbReference type="PROSITE" id="PS51462"/>
    </source>
</evidence>
<dbReference type="SUPFAM" id="SSF55811">
    <property type="entry name" value="Nudix"/>
    <property type="match status" value="2"/>
</dbReference>
<dbReference type="PANTHER" id="PTHR43758:SF2">
    <property type="entry name" value="OXIDIZED PURINE NUCLEOSIDE TRIPHOSPHATE HYDROLASE"/>
    <property type="match status" value="1"/>
</dbReference>
<dbReference type="Proteomes" id="UP000003100">
    <property type="component" value="Unassembled WGS sequence"/>
</dbReference>
<dbReference type="GO" id="GO:0046872">
    <property type="term" value="F:metal ion binding"/>
    <property type="evidence" value="ECO:0007669"/>
    <property type="project" value="UniProtKB-KW"/>
</dbReference>
<evidence type="ECO:0000313" key="8">
    <source>
        <dbReference type="Proteomes" id="UP000003100"/>
    </source>
</evidence>
<dbReference type="AlphaFoldDB" id="C0CP81"/>
<comment type="cofactor">
    <cofactor evidence="1">
        <name>Mg(2+)</name>
        <dbReference type="ChEBI" id="CHEBI:18420"/>
    </cofactor>
</comment>
<evidence type="ECO:0000256" key="4">
    <source>
        <dbReference type="ARBA" id="ARBA00022801"/>
    </source>
</evidence>
<evidence type="ECO:0000313" key="7">
    <source>
        <dbReference type="EMBL" id="EEG48465.1"/>
    </source>
</evidence>
<comment type="caution">
    <text evidence="7">The sequence shown here is derived from an EMBL/GenBank/DDBJ whole genome shotgun (WGS) entry which is preliminary data.</text>
</comment>
<name>C0CP81_BLAHS</name>
<dbReference type="InterPro" id="IPR020084">
    <property type="entry name" value="NUDIX_hydrolase_CS"/>
</dbReference>
<sequence length="342" mass="39922">MKKSNLTTLCYLEKDGCYLMMHRVRKKQDVNEGKWIGVGGHFELGESPEDCLLREVKEETGLTLTSWKFRGLVTFTQEGFGTEYMCLYTAEGFQGEMTDCEEGCLEWVRKERLNELNLWDGDEIFLNYLAEERPFFSLKLEYRGNLLLKAELDGRELELFEVLNEDGSSAGRIKERSLVHRDGDWHGTVHTWIVRRRENEWELLFQKRSEQKESFPGKYDISSAGHRQAGEDALAAAVRELREELGLCVKPEDLEFLRLRKGVVQENFHGKPYYDREIASLYLYEKPMDTKKLVFQDGEVESVHWVSLKVCREEILAGDSRYCVRPDEIQMISEALEQKKQC</sequence>
<dbReference type="InterPro" id="IPR003562">
    <property type="entry name" value="Mutator_MutX_prot"/>
</dbReference>
<keyword evidence="5" id="KW-0460">Magnesium</keyword>
<dbReference type="GO" id="GO:0006281">
    <property type="term" value="P:DNA repair"/>
    <property type="evidence" value="ECO:0007669"/>
    <property type="project" value="InterPro"/>
</dbReference>
<dbReference type="HOGENOM" id="CLU_818576_0_0_9"/>
<feature type="domain" description="Nudix hydrolase" evidence="6">
    <location>
        <begin position="184"/>
        <end position="330"/>
    </location>
</feature>
<feature type="domain" description="Nudix hydrolase" evidence="6">
    <location>
        <begin position="3"/>
        <end position="131"/>
    </location>
</feature>
<evidence type="ECO:0000256" key="2">
    <source>
        <dbReference type="ARBA" id="ARBA00005582"/>
    </source>
</evidence>
<reference evidence="7 8" key="1">
    <citation type="submission" date="2009-01" db="EMBL/GenBank/DDBJ databases">
        <authorList>
            <person name="Fulton L."/>
            <person name="Clifton S."/>
            <person name="Fulton B."/>
            <person name="Xu J."/>
            <person name="Minx P."/>
            <person name="Pepin K.H."/>
            <person name="Johnson M."/>
            <person name="Bhonagiri V."/>
            <person name="Nash W.E."/>
            <person name="Mardis E.R."/>
            <person name="Wilson R.K."/>
        </authorList>
    </citation>
    <scope>NUCLEOTIDE SEQUENCE [LARGE SCALE GENOMIC DNA]</scope>
    <source>
        <strain evidence="8">DSM 10507 / JCM 14656 / S5a33</strain>
    </source>
</reference>
<dbReference type="PROSITE" id="PS51462">
    <property type="entry name" value="NUDIX"/>
    <property type="match status" value="2"/>
</dbReference>
<keyword evidence="4" id="KW-0378">Hydrolase</keyword>
<evidence type="ECO:0000256" key="3">
    <source>
        <dbReference type="ARBA" id="ARBA00022723"/>
    </source>
</evidence>
<dbReference type="GO" id="GO:0005737">
    <property type="term" value="C:cytoplasm"/>
    <property type="evidence" value="ECO:0007669"/>
    <property type="project" value="TreeGrafter"/>
</dbReference>
<protein>
    <recommendedName>
        <fullName evidence="6">Nudix hydrolase domain-containing protein</fullName>
    </recommendedName>
</protein>
<dbReference type="Pfam" id="PF00293">
    <property type="entry name" value="NUDIX"/>
    <property type="match status" value="2"/>
</dbReference>
<dbReference type="GeneID" id="86822737"/>
<dbReference type="Gene3D" id="3.90.79.10">
    <property type="entry name" value="Nucleoside Triphosphate Pyrophosphohydrolase"/>
    <property type="match status" value="2"/>
</dbReference>
<comment type="similarity">
    <text evidence="2">Belongs to the Nudix hydrolase family.</text>
</comment>
<reference evidence="7 8" key="2">
    <citation type="submission" date="2009-02" db="EMBL/GenBank/DDBJ databases">
        <title>Draft genome sequence of Blautia hydrogenotrophica DSM 10507 (Ruminococcus hydrogenotrophicus DSM 10507).</title>
        <authorList>
            <person name="Sudarsanam P."/>
            <person name="Ley R."/>
            <person name="Guruge J."/>
            <person name="Turnbaugh P.J."/>
            <person name="Mahowald M."/>
            <person name="Liep D."/>
            <person name="Gordon J."/>
        </authorList>
    </citation>
    <scope>NUCLEOTIDE SEQUENCE [LARGE SCALE GENOMIC DNA]</scope>
    <source>
        <strain evidence="8">DSM 10507 / JCM 14656 / S5a33</strain>
    </source>
</reference>
<dbReference type="EMBL" id="ACBZ01000145">
    <property type="protein sequence ID" value="EEG48465.1"/>
    <property type="molecule type" value="Genomic_DNA"/>
</dbReference>
<keyword evidence="3" id="KW-0479">Metal-binding</keyword>
<accession>C0CP81</accession>
<dbReference type="RefSeq" id="WP_005950234.1">
    <property type="nucleotide sequence ID" value="NZ_CP136423.1"/>
</dbReference>
<dbReference type="PANTHER" id="PTHR43758">
    <property type="entry name" value="7,8-DIHYDRO-8-OXOGUANINE TRIPHOSPHATASE"/>
    <property type="match status" value="1"/>
</dbReference>
<dbReference type="InterPro" id="IPR000086">
    <property type="entry name" value="NUDIX_hydrolase_dom"/>
</dbReference>
<proteinExistence type="inferred from homology"/>
<keyword evidence="8" id="KW-1185">Reference proteome</keyword>
<dbReference type="eggNOG" id="COG1051">
    <property type="taxonomic scope" value="Bacteria"/>
</dbReference>
<dbReference type="PATRIC" id="fig|476272.21.peg.811"/>
<dbReference type="GO" id="GO:0008413">
    <property type="term" value="F:8-oxo-7,8-dihydroguanosine triphosphate pyrophosphatase activity"/>
    <property type="evidence" value="ECO:0007669"/>
    <property type="project" value="InterPro"/>
</dbReference>
<dbReference type="eggNOG" id="COG1443">
    <property type="taxonomic scope" value="Bacteria"/>
</dbReference>
<evidence type="ECO:0000256" key="1">
    <source>
        <dbReference type="ARBA" id="ARBA00001946"/>
    </source>
</evidence>
<dbReference type="PROSITE" id="PS00893">
    <property type="entry name" value="NUDIX_BOX"/>
    <property type="match status" value="2"/>
</dbReference>